<feature type="compositionally biased region" description="Pro residues" evidence="1">
    <location>
        <begin position="144"/>
        <end position="160"/>
    </location>
</feature>
<proteinExistence type="predicted"/>
<reference evidence="3 4" key="1">
    <citation type="journal article" date="2016" name="Mol. Biol. Evol.">
        <title>Comparative Genomics of Early-Diverging Mushroom-Forming Fungi Provides Insights into the Origins of Lignocellulose Decay Capabilities.</title>
        <authorList>
            <person name="Nagy L.G."/>
            <person name="Riley R."/>
            <person name="Tritt A."/>
            <person name="Adam C."/>
            <person name="Daum C."/>
            <person name="Floudas D."/>
            <person name="Sun H."/>
            <person name="Yadav J.S."/>
            <person name="Pangilinan J."/>
            <person name="Larsson K.H."/>
            <person name="Matsuura K."/>
            <person name="Barry K."/>
            <person name="Labutti K."/>
            <person name="Kuo R."/>
            <person name="Ohm R.A."/>
            <person name="Bhattacharya S.S."/>
            <person name="Shirouzu T."/>
            <person name="Yoshinaga Y."/>
            <person name="Martin F.M."/>
            <person name="Grigoriev I.V."/>
            <person name="Hibbett D.S."/>
        </authorList>
    </citation>
    <scope>NUCLEOTIDE SEQUENCE [LARGE SCALE GENOMIC DNA]</scope>
    <source>
        <strain evidence="3 4">HHB12029</strain>
    </source>
</reference>
<evidence type="ECO:0000256" key="2">
    <source>
        <dbReference type="SAM" id="Phobius"/>
    </source>
</evidence>
<evidence type="ECO:0000313" key="4">
    <source>
        <dbReference type="Proteomes" id="UP000077266"/>
    </source>
</evidence>
<keyword evidence="2" id="KW-0812">Transmembrane</keyword>
<feature type="region of interest" description="Disordered" evidence="1">
    <location>
        <begin position="88"/>
        <end position="111"/>
    </location>
</feature>
<keyword evidence="2" id="KW-1133">Transmembrane helix</keyword>
<dbReference type="InParanoid" id="A0A165BZ16"/>
<name>A0A165BZ16_EXIGL</name>
<evidence type="ECO:0000313" key="3">
    <source>
        <dbReference type="EMBL" id="KZV81513.1"/>
    </source>
</evidence>
<gene>
    <name evidence="3" type="ORF">EXIGLDRAFT_844544</name>
</gene>
<feature type="region of interest" description="Disordered" evidence="1">
    <location>
        <begin position="134"/>
        <end position="174"/>
    </location>
</feature>
<feature type="transmembrane region" description="Helical" evidence="2">
    <location>
        <begin position="6"/>
        <end position="35"/>
    </location>
</feature>
<evidence type="ECO:0000256" key="1">
    <source>
        <dbReference type="SAM" id="MobiDB-lite"/>
    </source>
</evidence>
<dbReference type="AlphaFoldDB" id="A0A165BZ16"/>
<dbReference type="Proteomes" id="UP000077266">
    <property type="component" value="Unassembled WGS sequence"/>
</dbReference>
<organism evidence="3 4">
    <name type="scientific">Exidia glandulosa HHB12029</name>
    <dbReference type="NCBI Taxonomy" id="1314781"/>
    <lineage>
        <taxon>Eukaryota</taxon>
        <taxon>Fungi</taxon>
        <taxon>Dikarya</taxon>
        <taxon>Basidiomycota</taxon>
        <taxon>Agaricomycotina</taxon>
        <taxon>Agaricomycetes</taxon>
        <taxon>Auriculariales</taxon>
        <taxon>Exidiaceae</taxon>
        <taxon>Exidia</taxon>
    </lineage>
</organism>
<dbReference type="OrthoDB" id="10583517at2759"/>
<feature type="compositionally biased region" description="Low complexity" evidence="1">
    <location>
        <begin position="161"/>
        <end position="174"/>
    </location>
</feature>
<dbReference type="EMBL" id="KV426386">
    <property type="protein sequence ID" value="KZV81513.1"/>
    <property type="molecule type" value="Genomic_DNA"/>
</dbReference>
<keyword evidence="2" id="KW-0472">Membrane</keyword>
<accession>A0A165BZ16</accession>
<protein>
    <submittedName>
        <fullName evidence="3">Uncharacterized protein</fullName>
    </submittedName>
</protein>
<keyword evidence="4" id="KW-1185">Reference proteome</keyword>
<sequence length="174" mass="18888">MPAPPVLSILVAQVMSLFSPNVICAMVGFSAVALLHSELDTRCREQRLLDQSRRGERSSDVLADPHTDVTDEKACGFRIVGCLNRRKGADESPDVWKASTPSSPVESEAKALEPDVRNLTTAVERLRFKIDTLTLRRQAATPTLMPPAPRIGPPPPPPRAPSSSSTERNPPSSQ</sequence>